<dbReference type="AlphaFoldDB" id="A0A1P8MST0"/>
<feature type="transmembrane region" description="Helical" evidence="5">
    <location>
        <begin position="174"/>
        <end position="191"/>
    </location>
</feature>
<proteinExistence type="inferred from homology"/>
<dbReference type="OrthoDB" id="9788219at2"/>
<accession>A0A1P8MST0</accession>
<comment type="function">
    <text evidence="5">Plays a role in cell envelope biogenesis, maintenance of cell envelope integrity and membrane homeostasis.</text>
</comment>
<evidence type="ECO:0000256" key="2">
    <source>
        <dbReference type="ARBA" id="ARBA00022692"/>
    </source>
</evidence>
<evidence type="ECO:0000256" key="5">
    <source>
        <dbReference type="HAMAP-Rule" id="MF_00189"/>
    </source>
</evidence>
<gene>
    <name evidence="5" type="primary">yciB</name>
    <name evidence="6" type="ORF">BWR18_04865</name>
</gene>
<dbReference type="GO" id="GO:0005886">
    <property type="term" value="C:plasma membrane"/>
    <property type="evidence" value="ECO:0007669"/>
    <property type="project" value="UniProtKB-SubCell"/>
</dbReference>
<comment type="subcellular location">
    <subcellularLocation>
        <location evidence="5">Cell inner membrane</location>
        <topology evidence="5">Multi-pass membrane protein</topology>
    </subcellularLocation>
</comment>
<sequence length="206" mass="23603">MADAREINPLLKQVLELGPPLVFFLIYLRIRDETYEFAGTEYSGFIVATLIFVPIMLIAMGVLWALTRQLSRMQIFTAFMVIFFGALTAWFNDERFFKMKTSIVYGMFALLLGIGLLRGQSWLAYVLADAVPMRHEGWMILTRRLCAMFATLAVANEVIWRTMSTDTWVKIETFGFPIALVAFIFLQFAALQEHMISEEDDESPQA</sequence>
<protein>
    <recommendedName>
        <fullName evidence="5">Inner membrane-spanning protein YciB</fullName>
    </recommendedName>
</protein>
<keyword evidence="1 5" id="KW-1003">Cell membrane</keyword>
<keyword evidence="2 5" id="KW-0812">Transmembrane</keyword>
<comment type="similarity">
    <text evidence="5">Belongs to the YciB family.</text>
</comment>
<name>A0A1P8MST0_9RHOB</name>
<feature type="transmembrane region" description="Helical" evidence="5">
    <location>
        <begin position="103"/>
        <end position="128"/>
    </location>
</feature>
<dbReference type="InterPro" id="IPR006008">
    <property type="entry name" value="YciB"/>
</dbReference>
<evidence type="ECO:0000256" key="4">
    <source>
        <dbReference type="ARBA" id="ARBA00023136"/>
    </source>
</evidence>
<evidence type="ECO:0000313" key="6">
    <source>
        <dbReference type="EMBL" id="APX11094.1"/>
    </source>
</evidence>
<keyword evidence="4 5" id="KW-0472">Membrane</keyword>
<feature type="transmembrane region" description="Helical" evidence="5">
    <location>
        <begin position="14"/>
        <end position="30"/>
    </location>
</feature>
<dbReference type="EMBL" id="CP019312">
    <property type="protein sequence ID" value="APX11094.1"/>
    <property type="molecule type" value="Genomic_DNA"/>
</dbReference>
<keyword evidence="7" id="KW-1185">Reference proteome</keyword>
<reference evidence="6 7" key="1">
    <citation type="submission" date="2017-01" db="EMBL/GenBank/DDBJ databases">
        <title>Complete genome of Tateyamaria omphalii DOK1-4 isolated from seawater in Dokdo.</title>
        <authorList>
            <person name="Kim J.H."/>
            <person name="Chi W.-J."/>
        </authorList>
    </citation>
    <scope>NUCLEOTIDE SEQUENCE [LARGE SCALE GENOMIC DNA]</scope>
    <source>
        <strain evidence="6 7">DOK1-4</strain>
    </source>
</reference>
<feature type="transmembrane region" description="Helical" evidence="5">
    <location>
        <begin position="42"/>
        <end position="66"/>
    </location>
</feature>
<dbReference type="PANTHER" id="PTHR36917">
    <property type="entry name" value="INTRACELLULAR SEPTATION PROTEIN A-RELATED"/>
    <property type="match status" value="1"/>
</dbReference>
<evidence type="ECO:0000313" key="7">
    <source>
        <dbReference type="Proteomes" id="UP000186336"/>
    </source>
</evidence>
<dbReference type="Proteomes" id="UP000186336">
    <property type="component" value="Chromosome"/>
</dbReference>
<dbReference type="HAMAP" id="MF_00189">
    <property type="entry name" value="YciB"/>
    <property type="match status" value="1"/>
</dbReference>
<dbReference type="PANTHER" id="PTHR36917:SF1">
    <property type="entry name" value="INNER MEMBRANE-SPANNING PROTEIN YCIB"/>
    <property type="match status" value="1"/>
</dbReference>
<keyword evidence="5" id="KW-0997">Cell inner membrane</keyword>
<keyword evidence="3 5" id="KW-1133">Transmembrane helix</keyword>
<dbReference type="Pfam" id="PF04279">
    <property type="entry name" value="IspA"/>
    <property type="match status" value="1"/>
</dbReference>
<dbReference type="RefSeq" id="WP_076626959.1">
    <property type="nucleotide sequence ID" value="NZ_CP019312.1"/>
</dbReference>
<evidence type="ECO:0000256" key="1">
    <source>
        <dbReference type="ARBA" id="ARBA00022475"/>
    </source>
</evidence>
<dbReference type="STRING" id="299262.BWR18_04865"/>
<evidence type="ECO:0000256" key="3">
    <source>
        <dbReference type="ARBA" id="ARBA00022989"/>
    </source>
</evidence>
<feature type="transmembrane region" description="Helical" evidence="5">
    <location>
        <begin position="140"/>
        <end position="162"/>
    </location>
</feature>
<feature type="transmembrane region" description="Helical" evidence="5">
    <location>
        <begin position="73"/>
        <end position="91"/>
    </location>
</feature>
<dbReference type="KEGG" id="tom:BWR18_04865"/>
<organism evidence="6 7">
    <name type="scientific">Tateyamaria omphalii</name>
    <dbReference type="NCBI Taxonomy" id="299262"/>
    <lineage>
        <taxon>Bacteria</taxon>
        <taxon>Pseudomonadati</taxon>
        <taxon>Pseudomonadota</taxon>
        <taxon>Alphaproteobacteria</taxon>
        <taxon>Rhodobacterales</taxon>
        <taxon>Roseobacteraceae</taxon>
        <taxon>Tateyamaria</taxon>
    </lineage>
</organism>